<proteinExistence type="predicted"/>
<protein>
    <submittedName>
        <fullName evidence="1">Uncharacterized protein</fullName>
    </submittedName>
</protein>
<organism evidence="1 2">
    <name type="scientific">Candidatus Scalindua rubra</name>
    <dbReference type="NCBI Taxonomy" id="1872076"/>
    <lineage>
        <taxon>Bacteria</taxon>
        <taxon>Pseudomonadati</taxon>
        <taxon>Planctomycetota</taxon>
        <taxon>Candidatus Brocadiia</taxon>
        <taxon>Candidatus Brocadiales</taxon>
        <taxon>Candidatus Scalinduaceae</taxon>
        <taxon>Candidatus Scalindua</taxon>
    </lineage>
</organism>
<name>A0A1E3X2L5_9BACT</name>
<dbReference type="EMBL" id="MAYW01000354">
    <property type="protein sequence ID" value="ODS29848.1"/>
    <property type="molecule type" value="Genomic_DNA"/>
</dbReference>
<evidence type="ECO:0000313" key="1">
    <source>
        <dbReference type="EMBL" id="ODS29848.1"/>
    </source>
</evidence>
<dbReference type="Proteomes" id="UP000094056">
    <property type="component" value="Unassembled WGS sequence"/>
</dbReference>
<comment type="caution">
    <text evidence="1">The sequence shown here is derived from an EMBL/GenBank/DDBJ whole genome shotgun (WGS) entry which is preliminary data.</text>
</comment>
<accession>A0A1E3X2L5</accession>
<evidence type="ECO:0000313" key="2">
    <source>
        <dbReference type="Proteomes" id="UP000094056"/>
    </source>
</evidence>
<sequence length="326" mass="36383">MTTLSTAYCNITSDLQDIEPNIESYDKKRSIKVWSVHSGTVYKSENCGYVNVLFQDGEDLGSPEANLAAVDTNGEWFYDETIDTVYLQSATDPDEENMQAGQDWKTLTQKAVDQSAEFMRAYYGQAIYSRKGVEEQGTSARNWDDIIIRINAQLAVVKLMRGAGKHLEADRYERDIMSEDIIEEVGRRGLLVMLKRGEIHLHHESGHKPVIDQVSIGGSTTGDLVDVIGDSTVNWDAIKVYVTTAGTLTGGTSSPVKITTYVRDSTGLEMSKVIDDEVITGGYDSLGRGLMGRFSKGVYTLNDEWRITMSGLRREKPKIRTMQMVY</sequence>
<reference evidence="1 2" key="1">
    <citation type="submission" date="2016-07" db="EMBL/GenBank/DDBJ databases">
        <title>Draft genome of Scalindua rubra, obtained from a brine-seawater interface in the Red Sea, sheds light on salt adaptation in anammox bacteria.</title>
        <authorList>
            <person name="Speth D.R."/>
            <person name="Lagkouvardos I."/>
            <person name="Wang Y."/>
            <person name="Qian P.-Y."/>
            <person name="Dutilh B.E."/>
            <person name="Jetten M.S."/>
        </authorList>
    </citation>
    <scope>NUCLEOTIDE SEQUENCE [LARGE SCALE GENOMIC DNA]</scope>
    <source>
        <strain evidence="1">BSI-1</strain>
    </source>
</reference>
<gene>
    <name evidence="1" type="ORF">SCARUB_05048</name>
</gene>
<dbReference type="AlphaFoldDB" id="A0A1E3X2L5"/>